<evidence type="ECO:0000313" key="3">
    <source>
        <dbReference type="Proteomes" id="UP000000517"/>
    </source>
</evidence>
<evidence type="ECO:0000313" key="4">
    <source>
        <dbReference type="Proteomes" id="UP000001497"/>
    </source>
</evidence>
<evidence type="ECO:0000313" key="1">
    <source>
        <dbReference type="EMBL" id="ACX73705.1"/>
    </source>
</evidence>
<sequence length="542" mass="60510">MNELANIQKNTMSSILGAGEKVCKSAVLDGIPERFAEFHRQGYIHIHDLEFYDKTYNCIGVSVSDLVKDTDIQVSTVLRRLYRGIVSLTNNQSGGIGFLDFDGDMAAYRMDESDEILTEAFRNFFEDLNIYSRKGCEKPYTTLNIGCRTSTKARRIAKAVLSAALEGNSEGKPFIFPNIVFKYSRAINGTESSPNYDIFQMALKGTASRMIPTYFNCDAPFNRNANPNKIGIMGCRTRVVADIHGNTTGLNRGNIACVTTNLVRLAIDSNHDFQVFLKKIGTLFEECKELLLHRFATLCKGTSPIFAIEKGLYLDSEKGREVALMHGTLSIGFIGLWDALSELLDTDFSDVDNLRMHHGKALAVLQVMRQKVDSFIEQSHMNFSLLASAAEATTGIFADRDFKEYGIQCKSAAKGFYTNSFHIPVDTSIRLFEKIQLEAPFHKLCNGGCISYVELDEQPCYNVGAIQKVVEFAMKNNCNYFGINFPLDQCNACGHFGRIGDTCSSCGSSDILRLRRVSGYLSEKRAFTKGKKRELNLRKASF</sequence>
<name>C9RJ61_FIBSS</name>
<dbReference type="Proteomes" id="UP000001497">
    <property type="component" value="Chromosome"/>
</dbReference>
<dbReference type="InterPro" id="IPR012833">
    <property type="entry name" value="NrdD"/>
</dbReference>
<dbReference type="PANTHER" id="PTHR21075">
    <property type="entry name" value="ANAEROBIC RIBONUCLEOSIDE-TRIPHOSPHATE REDUCTASE"/>
    <property type="match status" value="1"/>
</dbReference>
<dbReference type="NCBIfam" id="TIGR02487">
    <property type="entry name" value="NrdD"/>
    <property type="match status" value="1"/>
</dbReference>
<accession>C9RJ61</accession>
<reference evidence="2" key="3">
    <citation type="submission" date="2010-08" db="EMBL/GenBank/DDBJ databases">
        <authorList>
            <person name="Durkin A.S."/>
            <person name="Nelson K.E."/>
            <person name="Morrison M."/>
            <person name="Forsberg C.W."/>
            <person name="Wilson D.B."/>
            <person name="Russell J.B."/>
            <person name="Cann I.K.O."/>
            <person name="Mackie R.I."/>
            <person name="White B.A."/>
        </authorList>
    </citation>
    <scope>NUCLEOTIDE SEQUENCE</scope>
    <source>
        <strain evidence="2">S85</strain>
    </source>
</reference>
<dbReference type="GO" id="GO:0004748">
    <property type="term" value="F:ribonucleoside-diphosphate reductase activity, thioredoxin disulfide as acceptor"/>
    <property type="evidence" value="ECO:0007669"/>
    <property type="project" value="TreeGrafter"/>
</dbReference>
<keyword evidence="2" id="KW-0560">Oxidoreductase</keyword>
<dbReference type="Proteomes" id="UP000000517">
    <property type="component" value="Chromosome"/>
</dbReference>
<dbReference type="Gene3D" id="3.20.70.20">
    <property type="match status" value="1"/>
</dbReference>
<dbReference type="RefSeq" id="WP_012819935.1">
    <property type="nucleotide sequence ID" value="NC_013410.1"/>
</dbReference>
<dbReference type="EC" id="1.17.4.2" evidence="2"/>
<dbReference type="GO" id="GO:0006260">
    <property type="term" value="P:DNA replication"/>
    <property type="evidence" value="ECO:0007669"/>
    <property type="project" value="InterPro"/>
</dbReference>
<dbReference type="HOGENOM" id="CLU_002707_2_1_0"/>
<dbReference type="EMBL" id="CP001792">
    <property type="protein sequence ID" value="ACX73705.1"/>
    <property type="molecule type" value="Genomic_DNA"/>
</dbReference>
<dbReference type="AlphaFoldDB" id="C9RJ61"/>
<dbReference type="KEGG" id="fsu:Fisuc_0090"/>
<dbReference type="PATRIC" id="fig|59374.8.peg.473"/>
<dbReference type="eggNOG" id="COG1328">
    <property type="taxonomic scope" value="Bacteria"/>
</dbReference>
<dbReference type="SUPFAM" id="SSF51998">
    <property type="entry name" value="PFL-like glycyl radical enzymes"/>
    <property type="match status" value="1"/>
</dbReference>
<organism evidence="2 3">
    <name type="scientific">Fibrobacter succinogenes (strain ATCC 19169 / S85)</name>
    <dbReference type="NCBI Taxonomy" id="59374"/>
    <lineage>
        <taxon>Bacteria</taxon>
        <taxon>Pseudomonadati</taxon>
        <taxon>Fibrobacterota</taxon>
        <taxon>Fibrobacteria</taxon>
        <taxon>Fibrobacterales</taxon>
        <taxon>Fibrobacteraceae</taxon>
        <taxon>Fibrobacter</taxon>
    </lineage>
</organism>
<gene>
    <name evidence="2" type="primary">nrdD</name>
    <name evidence="1" type="ordered locus">Fisuc_0090</name>
    <name evidence="2" type="ordered locus">FSU_0489</name>
</gene>
<dbReference type="PANTHER" id="PTHR21075:SF0">
    <property type="entry name" value="ANAEROBIC RIBONUCLEOSIDE-TRIPHOSPHATE REDUCTASE"/>
    <property type="match status" value="1"/>
</dbReference>
<protein>
    <submittedName>
        <fullName evidence="2">Anaerobic ribonucleoside-triphosphate reductase</fullName>
        <ecNumber evidence="2">1.17.4.2</ecNumber>
    </submittedName>
</protein>
<dbReference type="Pfam" id="PF13597">
    <property type="entry name" value="NRDD"/>
    <property type="match status" value="1"/>
</dbReference>
<dbReference type="EMBL" id="CP002158">
    <property type="protein sequence ID" value="ADL25951.1"/>
    <property type="molecule type" value="Genomic_DNA"/>
</dbReference>
<dbReference type="KEGG" id="fsc:FSU_0489"/>
<evidence type="ECO:0000313" key="2">
    <source>
        <dbReference type="EMBL" id="ADL25951.1"/>
    </source>
</evidence>
<reference evidence="1 4" key="1">
    <citation type="submission" date="2009-10" db="EMBL/GenBank/DDBJ databases">
        <title>Complete sequence of Fibrobacter succinogenes subsp. succinogenes S85.</title>
        <authorList>
            <consortium name="US DOE Joint Genome Institute"/>
            <person name="Lucas S."/>
            <person name="Copeland A."/>
            <person name="Lapidus A."/>
            <person name="Glavina del Rio T."/>
            <person name="Tice H."/>
            <person name="Bruce D."/>
            <person name="Goodwin L."/>
            <person name="Pitluck S."/>
            <person name="Chertkov O."/>
            <person name="Detter J.C."/>
            <person name="Han C."/>
            <person name="Tapia R."/>
            <person name="Larimer F."/>
            <person name="Land M."/>
            <person name="Hauser L."/>
            <person name="Kyrpides N."/>
            <person name="Mikhailova N."/>
            <person name="Weimer P.J."/>
            <person name="Stevenson D.M."/>
            <person name="Boyum J."/>
            <person name="Brumm P.I."/>
            <person name="Mead D."/>
        </authorList>
    </citation>
    <scope>NUCLEOTIDE SEQUENCE [LARGE SCALE GENOMIC DNA]</scope>
    <source>
        <strain evidence="4">ATCC 19169 / S85</strain>
        <strain evidence="1">S85</strain>
    </source>
</reference>
<dbReference type="OrthoDB" id="9804622at2"/>
<keyword evidence="4" id="KW-1185">Reference proteome</keyword>
<dbReference type="GO" id="GO:0031250">
    <property type="term" value="C:anaerobic ribonucleoside-triphosphate reductase complex"/>
    <property type="evidence" value="ECO:0007669"/>
    <property type="project" value="TreeGrafter"/>
</dbReference>
<dbReference type="GO" id="GO:0009265">
    <property type="term" value="P:2'-deoxyribonucleotide biosynthetic process"/>
    <property type="evidence" value="ECO:0007669"/>
    <property type="project" value="TreeGrafter"/>
</dbReference>
<proteinExistence type="predicted"/>
<dbReference type="STRING" id="59374.FSU_0489"/>
<reference evidence="3" key="2">
    <citation type="submission" date="2010-08" db="EMBL/GenBank/DDBJ databases">
        <title>Complete sequence of Fibrobacter succinogenes subsp. succinogenes S85.</title>
        <authorList>
            <person name="Durkin A.S."/>
            <person name="Nelson K.E."/>
            <person name="Morrison M."/>
            <person name="Forsberg C.W."/>
            <person name="Wilson D.B."/>
            <person name="Russell J.B."/>
            <person name="Cann I.K.O."/>
            <person name="Mackie R.I."/>
            <person name="White B.A."/>
        </authorList>
    </citation>
    <scope>NUCLEOTIDE SEQUENCE [LARGE SCALE GENOMIC DNA]</scope>
    <source>
        <strain evidence="3">ATCC 19169 / S85</strain>
    </source>
</reference>
<dbReference type="GO" id="GO:0008998">
    <property type="term" value="F:ribonucleoside-triphosphate reductase (thioredoxin) activity"/>
    <property type="evidence" value="ECO:0007669"/>
    <property type="project" value="UniProtKB-EC"/>
</dbReference>